<dbReference type="Proteomes" id="UP000559256">
    <property type="component" value="Unassembled WGS sequence"/>
</dbReference>
<keyword evidence="2" id="KW-1185">Reference proteome</keyword>
<gene>
    <name evidence="1" type="ORF">D9758_010182</name>
</gene>
<accession>A0A8H5CZ75</accession>
<proteinExistence type="predicted"/>
<evidence type="ECO:0000313" key="2">
    <source>
        <dbReference type="Proteomes" id="UP000559256"/>
    </source>
</evidence>
<dbReference type="AlphaFoldDB" id="A0A8H5CZ75"/>
<evidence type="ECO:0000313" key="1">
    <source>
        <dbReference type="EMBL" id="KAF5349793.1"/>
    </source>
</evidence>
<organism evidence="1 2">
    <name type="scientific">Tetrapyrgos nigripes</name>
    <dbReference type="NCBI Taxonomy" id="182062"/>
    <lineage>
        <taxon>Eukaryota</taxon>
        <taxon>Fungi</taxon>
        <taxon>Dikarya</taxon>
        <taxon>Basidiomycota</taxon>
        <taxon>Agaricomycotina</taxon>
        <taxon>Agaricomycetes</taxon>
        <taxon>Agaricomycetidae</taxon>
        <taxon>Agaricales</taxon>
        <taxon>Marasmiineae</taxon>
        <taxon>Marasmiaceae</taxon>
        <taxon>Tetrapyrgos</taxon>
    </lineage>
</organism>
<protein>
    <submittedName>
        <fullName evidence="1">Uncharacterized protein</fullName>
    </submittedName>
</protein>
<comment type="caution">
    <text evidence="1">The sequence shown here is derived from an EMBL/GenBank/DDBJ whole genome shotgun (WGS) entry which is preliminary data.</text>
</comment>
<reference evidence="1 2" key="1">
    <citation type="journal article" date="2020" name="ISME J.">
        <title>Uncovering the hidden diversity of litter-decomposition mechanisms in mushroom-forming fungi.</title>
        <authorList>
            <person name="Floudas D."/>
            <person name="Bentzer J."/>
            <person name="Ahren D."/>
            <person name="Johansson T."/>
            <person name="Persson P."/>
            <person name="Tunlid A."/>
        </authorList>
    </citation>
    <scope>NUCLEOTIDE SEQUENCE [LARGE SCALE GENOMIC DNA]</scope>
    <source>
        <strain evidence="1 2">CBS 291.85</strain>
    </source>
</reference>
<dbReference type="EMBL" id="JAACJM010000079">
    <property type="protein sequence ID" value="KAF5349793.1"/>
    <property type="molecule type" value="Genomic_DNA"/>
</dbReference>
<name>A0A8H5CZ75_9AGAR</name>
<sequence>MSISFTLTRPDFENCQGTGLREKGHPTYITVRGFRIILKLEAYLRRKNCPKATVAFLFYWSVASSREAKKLEFGLE</sequence>